<dbReference type="Gene3D" id="1.10.287.1060">
    <property type="entry name" value="ESAT-6-like"/>
    <property type="match status" value="1"/>
</dbReference>
<evidence type="ECO:0008006" key="3">
    <source>
        <dbReference type="Google" id="ProtNLM"/>
    </source>
</evidence>
<keyword evidence="2" id="KW-1185">Reference proteome</keyword>
<sequence length="104" mass="11503">MADKMMVEVNKLRTAADKTERVHDRIYDVLTTLQASMVARGPVWGNDSLGQQFYGDDKQGYKGSSENLITGAGQIADTMDSFSQAQYKSADQWETADQQSAGQF</sequence>
<accession>A0ABS6BD80</accession>
<dbReference type="EMBL" id="JAHKNI010000024">
    <property type="protein sequence ID" value="MBU3067725.1"/>
    <property type="molecule type" value="Genomic_DNA"/>
</dbReference>
<dbReference type="InterPro" id="IPR036689">
    <property type="entry name" value="ESAT-6-like_sf"/>
</dbReference>
<organism evidence="1 2">
    <name type="scientific">Nocardia albiluteola</name>
    <dbReference type="NCBI Taxonomy" id="2842303"/>
    <lineage>
        <taxon>Bacteria</taxon>
        <taxon>Bacillati</taxon>
        <taxon>Actinomycetota</taxon>
        <taxon>Actinomycetes</taxon>
        <taxon>Mycobacteriales</taxon>
        <taxon>Nocardiaceae</taxon>
        <taxon>Nocardia</taxon>
    </lineage>
</organism>
<dbReference type="Proteomes" id="UP000733379">
    <property type="component" value="Unassembled WGS sequence"/>
</dbReference>
<evidence type="ECO:0000313" key="2">
    <source>
        <dbReference type="Proteomes" id="UP000733379"/>
    </source>
</evidence>
<proteinExistence type="predicted"/>
<name>A0ABS6BD80_9NOCA</name>
<dbReference type="RefSeq" id="WP_215923804.1">
    <property type="nucleotide sequence ID" value="NZ_JAHKNI010000024.1"/>
</dbReference>
<dbReference type="SUPFAM" id="SSF140453">
    <property type="entry name" value="EsxAB dimer-like"/>
    <property type="match status" value="1"/>
</dbReference>
<protein>
    <recommendedName>
        <fullName evidence="3">WXG100 family type VII secretion target</fullName>
    </recommendedName>
</protein>
<reference evidence="1 2" key="1">
    <citation type="submission" date="2021-06" db="EMBL/GenBank/DDBJ databases">
        <title>Actinomycetes sequencing.</title>
        <authorList>
            <person name="Shan Q."/>
        </authorList>
    </citation>
    <scope>NUCLEOTIDE SEQUENCE [LARGE SCALE GENOMIC DNA]</scope>
    <source>
        <strain evidence="1 2">NEAU-G5</strain>
    </source>
</reference>
<comment type="caution">
    <text evidence="1">The sequence shown here is derived from an EMBL/GenBank/DDBJ whole genome shotgun (WGS) entry which is preliminary data.</text>
</comment>
<gene>
    <name evidence="1" type="ORF">KO481_40180</name>
</gene>
<evidence type="ECO:0000313" key="1">
    <source>
        <dbReference type="EMBL" id="MBU3067725.1"/>
    </source>
</evidence>